<comment type="subcellular location">
    <subcellularLocation>
        <location evidence="1">Mitochondrion membrane</location>
    </subcellularLocation>
</comment>
<dbReference type="RefSeq" id="XP_008711949.1">
    <property type="nucleotide sequence ID" value="XM_008713727.1"/>
</dbReference>
<dbReference type="InterPro" id="IPR021278">
    <property type="entry name" value="ATP19"/>
</dbReference>
<keyword evidence="7" id="KW-1185">Reference proteome</keyword>
<name>W2SEW7_CYPE1</name>
<dbReference type="AlphaFoldDB" id="W2SEW7"/>
<protein>
    <recommendedName>
        <fullName evidence="8">ATP synthase subunit K, mitochondrial</fullName>
    </recommendedName>
</protein>
<accession>W2SEW7</accession>
<dbReference type="Pfam" id="PF11022">
    <property type="entry name" value="ATP19"/>
    <property type="match status" value="1"/>
</dbReference>
<dbReference type="OrthoDB" id="2094445at2759"/>
<keyword evidence="5" id="KW-1133">Transmembrane helix</keyword>
<reference evidence="6 7" key="1">
    <citation type="submission" date="2013-03" db="EMBL/GenBank/DDBJ databases">
        <title>The Genome Sequence of Phialophora europaea CBS 101466.</title>
        <authorList>
            <consortium name="The Broad Institute Genomics Platform"/>
            <person name="Cuomo C."/>
            <person name="de Hoog S."/>
            <person name="Gorbushina A."/>
            <person name="Walker B."/>
            <person name="Young S.K."/>
            <person name="Zeng Q."/>
            <person name="Gargeya S."/>
            <person name="Fitzgerald M."/>
            <person name="Haas B."/>
            <person name="Abouelleil A."/>
            <person name="Allen A.W."/>
            <person name="Alvarado L."/>
            <person name="Arachchi H.M."/>
            <person name="Berlin A.M."/>
            <person name="Chapman S.B."/>
            <person name="Gainer-Dewar J."/>
            <person name="Goldberg J."/>
            <person name="Griggs A."/>
            <person name="Gujja S."/>
            <person name="Hansen M."/>
            <person name="Howarth C."/>
            <person name="Imamovic A."/>
            <person name="Ireland A."/>
            <person name="Larimer J."/>
            <person name="McCowan C."/>
            <person name="Murphy C."/>
            <person name="Pearson M."/>
            <person name="Poon T.W."/>
            <person name="Priest M."/>
            <person name="Roberts A."/>
            <person name="Saif S."/>
            <person name="Shea T."/>
            <person name="Sisk P."/>
            <person name="Sykes S."/>
            <person name="Wortman J."/>
            <person name="Nusbaum C."/>
            <person name="Birren B."/>
        </authorList>
    </citation>
    <scope>NUCLEOTIDE SEQUENCE [LARGE SCALE GENOMIC DNA]</scope>
    <source>
        <strain evidence="6 7">CBS 101466</strain>
    </source>
</reference>
<dbReference type="EMBL" id="KB822711">
    <property type="protein sequence ID" value="ETN47237.1"/>
    <property type="molecule type" value="Genomic_DNA"/>
</dbReference>
<feature type="region of interest" description="Disordered" evidence="4">
    <location>
        <begin position="35"/>
        <end position="54"/>
    </location>
</feature>
<evidence type="ECO:0000256" key="5">
    <source>
        <dbReference type="SAM" id="Phobius"/>
    </source>
</evidence>
<dbReference type="GO" id="GO:0031966">
    <property type="term" value="C:mitochondrial membrane"/>
    <property type="evidence" value="ECO:0007669"/>
    <property type="project" value="UniProtKB-SubCell"/>
</dbReference>
<dbReference type="PANTHER" id="PTHR28074">
    <property type="entry name" value="ATP SYNTHASE SUBUNIT K, MITOCHONDRIAL"/>
    <property type="match status" value="1"/>
</dbReference>
<dbReference type="VEuPathDB" id="FungiDB:HMPREF1541_01429"/>
<dbReference type="InParanoid" id="W2SEW7"/>
<proteinExistence type="predicted"/>
<organism evidence="6 7">
    <name type="scientific">Cyphellophora europaea (strain CBS 101466)</name>
    <name type="common">Phialophora europaea</name>
    <dbReference type="NCBI Taxonomy" id="1220924"/>
    <lineage>
        <taxon>Eukaryota</taxon>
        <taxon>Fungi</taxon>
        <taxon>Dikarya</taxon>
        <taxon>Ascomycota</taxon>
        <taxon>Pezizomycotina</taxon>
        <taxon>Eurotiomycetes</taxon>
        <taxon>Chaetothyriomycetidae</taxon>
        <taxon>Chaetothyriales</taxon>
        <taxon>Cyphellophoraceae</taxon>
        <taxon>Cyphellophora</taxon>
    </lineage>
</organism>
<dbReference type="eggNOG" id="ENOG502SCBN">
    <property type="taxonomic scope" value="Eukaryota"/>
</dbReference>
<evidence type="ECO:0000256" key="3">
    <source>
        <dbReference type="ARBA" id="ARBA00023136"/>
    </source>
</evidence>
<keyword evidence="3 5" id="KW-0472">Membrane</keyword>
<dbReference type="Proteomes" id="UP000030752">
    <property type="component" value="Unassembled WGS sequence"/>
</dbReference>
<dbReference type="GeneID" id="19968768"/>
<evidence type="ECO:0000256" key="2">
    <source>
        <dbReference type="ARBA" id="ARBA00023128"/>
    </source>
</evidence>
<dbReference type="PANTHER" id="PTHR28074:SF1">
    <property type="entry name" value="ATP SYNTHASE SUBUNIT K, MITOCHONDRIAL"/>
    <property type="match status" value="1"/>
</dbReference>
<feature type="transmembrane region" description="Helical" evidence="5">
    <location>
        <begin position="15"/>
        <end position="34"/>
    </location>
</feature>
<sequence length="81" mass="8679">MGGVAMYNVFGRQVGAHWLSIATLSATAAIPFLMGGGKKDGAKKTPPINASSKDEESFIQEFLQQIEQEDKANKISGKEAH</sequence>
<evidence type="ECO:0000256" key="1">
    <source>
        <dbReference type="ARBA" id="ARBA00004325"/>
    </source>
</evidence>
<dbReference type="STRING" id="1220924.W2SEW7"/>
<evidence type="ECO:0008006" key="8">
    <source>
        <dbReference type="Google" id="ProtNLM"/>
    </source>
</evidence>
<dbReference type="HOGENOM" id="CLU_172736_1_1_1"/>
<dbReference type="GO" id="GO:0015986">
    <property type="term" value="P:proton motive force-driven ATP synthesis"/>
    <property type="evidence" value="ECO:0007669"/>
    <property type="project" value="TreeGrafter"/>
</dbReference>
<evidence type="ECO:0000256" key="4">
    <source>
        <dbReference type="SAM" id="MobiDB-lite"/>
    </source>
</evidence>
<gene>
    <name evidence="6" type="ORF">HMPREF1541_01429</name>
</gene>
<keyword evidence="5" id="KW-0812">Transmembrane</keyword>
<evidence type="ECO:0000313" key="6">
    <source>
        <dbReference type="EMBL" id="ETN47237.1"/>
    </source>
</evidence>
<keyword evidence="2" id="KW-0496">Mitochondrion</keyword>
<evidence type="ECO:0000313" key="7">
    <source>
        <dbReference type="Proteomes" id="UP000030752"/>
    </source>
</evidence>